<dbReference type="EMBL" id="OU963920">
    <property type="protein sequence ID" value="CAH0404207.1"/>
    <property type="molecule type" value="Genomic_DNA"/>
</dbReference>
<feature type="region of interest" description="Disordered" evidence="4">
    <location>
        <begin position="1"/>
        <end position="36"/>
    </location>
</feature>
<dbReference type="PROSITE" id="PS00346">
    <property type="entry name" value="ETS_DOMAIN_2"/>
    <property type="match status" value="1"/>
</dbReference>
<dbReference type="PROSITE" id="PS00345">
    <property type="entry name" value="ETS_DOMAIN_1"/>
    <property type="match status" value="1"/>
</dbReference>
<evidence type="ECO:0000256" key="2">
    <source>
        <dbReference type="ARBA" id="ARBA00023125"/>
    </source>
</evidence>
<dbReference type="PROSITE" id="PS50061">
    <property type="entry name" value="ETS_DOMAIN_3"/>
    <property type="match status" value="1"/>
</dbReference>
<name>A0ABN8BBW6_CHISP</name>
<keyword evidence="2 3" id="KW-0238">DNA-binding</keyword>
<dbReference type="PANTHER" id="PTHR11849">
    <property type="entry name" value="ETS"/>
    <property type="match status" value="1"/>
</dbReference>
<reference evidence="6" key="1">
    <citation type="submission" date="2021-12" db="EMBL/GenBank/DDBJ databases">
        <authorList>
            <person name="King R."/>
        </authorList>
    </citation>
    <scope>NUCLEOTIDE SEQUENCE</scope>
</reference>
<accession>A0ABN8BBW6</accession>
<keyword evidence="7" id="KW-1185">Reference proteome</keyword>
<evidence type="ECO:0000259" key="5">
    <source>
        <dbReference type="PROSITE" id="PS50061"/>
    </source>
</evidence>
<dbReference type="SUPFAM" id="SSF46785">
    <property type="entry name" value="Winged helix' DNA-binding domain"/>
    <property type="match status" value="1"/>
</dbReference>
<feature type="domain" description="ETS" evidence="5">
    <location>
        <begin position="89"/>
        <end position="161"/>
    </location>
</feature>
<dbReference type="SMART" id="SM00413">
    <property type="entry name" value="ETS"/>
    <property type="match status" value="1"/>
</dbReference>
<protein>
    <recommendedName>
        <fullName evidence="5">ETS domain-containing protein</fullName>
    </recommendedName>
</protein>
<evidence type="ECO:0000256" key="1">
    <source>
        <dbReference type="ARBA" id="ARBA00005562"/>
    </source>
</evidence>
<evidence type="ECO:0000256" key="4">
    <source>
        <dbReference type="SAM" id="MobiDB-lite"/>
    </source>
</evidence>
<evidence type="ECO:0000313" key="7">
    <source>
        <dbReference type="Proteomes" id="UP001153292"/>
    </source>
</evidence>
<comment type="similarity">
    <text evidence="1 3">Belongs to the ETS family.</text>
</comment>
<dbReference type="Pfam" id="PF00178">
    <property type="entry name" value="Ets"/>
    <property type="match status" value="1"/>
</dbReference>
<evidence type="ECO:0000256" key="3">
    <source>
        <dbReference type="RuleBase" id="RU004019"/>
    </source>
</evidence>
<dbReference type="Proteomes" id="UP001153292">
    <property type="component" value="Chromosome 27"/>
</dbReference>
<dbReference type="InterPro" id="IPR036390">
    <property type="entry name" value="WH_DNA-bd_sf"/>
</dbReference>
<keyword evidence="3" id="KW-0539">Nucleus</keyword>
<comment type="subcellular location">
    <subcellularLocation>
        <location evidence="3">Nucleus</location>
    </subcellularLocation>
</comment>
<dbReference type="InterPro" id="IPR036388">
    <property type="entry name" value="WH-like_DNA-bd_sf"/>
</dbReference>
<proteinExistence type="inferred from homology"/>
<dbReference type="InterPro" id="IPR000418">
    <property type="entry name" value="Ets_dom"/>
</dbReference>
<feature type="region of interest" description="Disordered" evidence="4">
    <location>
        <begin position="161"/>
        <end position="200"/>
    </location>
</feature>
<feature type="compositionally biased region" description="Basic and acidic residues" evidence="4">
    <location>
        <begin position="10"/>
        <end position="36"/>
    </location>
</feature>
<dbReference type="PRINTS" id="PR00454">
    <property type="entry name" value="ETSDOMAIN"/>
</dbReference>
<sequence length="200" mass="22795">MSRYAGYGKCVEEGGEARDSREEAVTSSAEHHHWDEKLDKSVSPSVVLFQRPNPELSQEVTRLHLIHSCPQHTQADDDDDTGGGRRGALQLWQFLVSLLAEGARCVAWTGRGLEFKLHEPEEVARRWGAQKNRPAMNYDKLSRSLRYYYEKGIMQKVAALRSEKSDRRPGSHIPSLKQQFVPSGARMDFPLELERPSDDY</sequence>
<organism evidence="6 7">
    <name type="scientific">Chilo suppressalis</name>
    <name type="common">Asiatic rice borer moth</name>
    <dbReference type="NCBI Taxonomy" id="168631"/>
    <lineage>
        <taxon>Eukaryota</taxon>
        <taxon>Metazoa</taxon>
        <taxon>Ecdysozoa</taxon>
        <taxon>Arthropoda</taxon>
        <taxon>Hexapoda</taxon>
        <taxon>Insecta</taxon>
        <taxon>Pterygota</taxon>
        <taxon>Neoptera</taxon>
        <taxon>Endopterygota</taxon>
        <taxon>Lepidoptera</taxon>
        <taxon>Glossata</taxon>
        <taxon>Ditrysia</taxon>
        <taxon>Pyraloidea</taxon>
        <taxon>Crambidae</taxon>
        <taxon>Crambinae</taxon>
        <taxon>Chilo</taxon>
    </lineage>
</organism>
<dbReference type="InterPro" id="IPR046328">
    <property type="entry name" value="ETS_fam"/>
</dbReference>
<dbReference type="Gene3D" id="1.10.10.10">
    <property type="entry name" value="Winged helix-like DNA-binding domain superfamily/Winged helix DNA-binding domain"/>
    <property type="match status" value="1"/>
</dbReference>
<evidence type="ECO:0000313" key="6">
    <source>
        <dbReference type="EMBL" id="CAH0404207.1"/>
    </source>
</evidence>
<dbReference type="PANTHER" id="PTHR11849:SF282">
    <property type="entry name" value="ETV5-RELATED PROTEIN ETS96B"/>
    <property type="match status" value="1"/>
</dbReference>
<gene>
    <name evidence="6" type="ORF">CHILSU_LOCUS7524</name>
</gene>